<evidence type="ECO:0000313" key="7">
    <source>
        <dbReference type="EMBL" id="WOH00333.1"/>
    </source>
</evidence>
<protein>
    <submittedName>
        <fullName evidence="6">Uncharacterized protein</fullName>
    </submittedName>
</protein>
<dbReference type="InterPro" id="IPR044770">
    <property type="entry name" value="MFS_spinster-like"/>
</dbReference>
<dbReference type="Gramene" id="KZM93978">
    <property type="protein sequence ID" value="KZM93978"/>
    <property type="gene ID" value="DCAR_017223"/>
</dbReference>
<accession>A0A164Y4W6</accession>
<dbReference type="PANTHER" id="PTHR23505:SF78">
    <property type="entry name" value="MAJOR FACILITATOR SUPERFAMILY PROTEIN"/>
    <property type="match status" value="1"/>
</dbReference>
<organism evidence="6">
    <name type="scientific">Daucus carota subsp. sativus</name>
    <name type="common">Carrot</name>
    <dbReference type="NCBI Taxonomy" id="79200"/>
    <lineage>
        <taxon>Eukaryota</taxon>
        <taxon>Viridiplantae</taxon>
        <taxon>Streptophyta</taxon>
        <taxon>Embryophyta</taxon>
        <taxon>Tracheophyta</taxon>
        <taxon>Spermatophyta</taxon>
        <taxon>Magnoliopsida</taxon>
        <taxon>eudicotyledons</taxon>
        <taxon>Gunneridae</taxon>
        <taxon>Pentapetalae</taxon>
        <taxon>asterids</taxon>
        <taxon>campanulids</taxon>
        <taxon>Apiales</taxon>
        <taxon>Apiaceae</taxon>
        <taxon>Apioideae</taxon>
        <taxon>Scandiceae</taxon>
        <taxon>Daucinae</taxon>
        <taxon>Daucus</taxon>
        <taxon>Daucus sect. Daucus</taxon>
    </lineage>
</organism>
<evidence type="ECO:0000256" key="2">
    <source>
        <dbReference type="ARBA" id="ARBA00022448"/>
    </source>
</evidence>
<keyword evidence="8" id="KW-1185">Reference proteome</keyword>
<keyword evidence="3" id="KW-0812">Transmembrane</keyword>
<dbReference type="Proteomes" id="UP000077755">
    <property type="component" value="Chromosome 5"/>
</dbReference>
<evidence type="ECO:0000256" key="4">
    <source>
        <dbReference type="ARBA" id="ARBA00022989"/>
    </source>
</evidence>
<reference evidence="6" key="1">
    <citation type="journal article" date="2016" name="Nat. Genet.">
        <title>A high-quality carrot genome assembly provides new insights into carotenoid accumulation and asterid genome evolution.</title>
        <authorList>
            <person name="Iorizzo M."/>
            <person name="Ellison S."/>
            <person name="Senalik D."/>
            <person name="Zeng P."/>
            <person name="Satapoomin P."/>
            <person name="Huang J."/>
            <person name="Bowman M."/>
            <person name="Iovene M."/>
            <person name="Sanseverino W."/>
            <person name="Cavagnaro P."/>
            <person name="Yildiz M."/>
            <person name="Macko-Podgorni A."/>
            <person name="Moranska E."/>
            <person name="Grzebelus E."/>
            <person name="Grzebelus D."/>
            <person name="Ashrafi H."/>
            <person name="Zheng Z."/>
            <person name="Cheng S."/>
            <person name="Spooner D."/>
            <person name="Van Deynze A."/>
            <person name="Simon P."/>
        </authorList>
    </citation>
    <scope>NUCLEOTIDE SEQUENCE [LARGE SCALE GENOMIC DNA]</scope>
    <source>
        <tissue evidence="6">Leaf</tissue>
    </source>
</reference>
<keyword evidence="5" id="KW-0472">Membrane</keyword>
<evidence type="ECO:0000313" key="8">
    <source>
        <dbReference type="Proteomes" id="UP000077755"/>
    </source>
</evidence>
<evidence type="ECO:0000256" key="3">
    <source>
        <dbReference type="ARBA" id="ARBA00022692"/>
    </source>
</evidence>
<keyword evidence="2" id="KW-0813">Transport</keyword>
<dbReference type="EMBL" id="CP093347">
    <property type="protein sequence ID" value="WOH00333.1"/>
    <property type="molecule type" value="Genomic_DNA"/>
</dbReference>
<keyword evidence="4" id="KW-1133">Transmembrane helix</keyword>
<comment type="subcellular location">
    <subcellularLocation>
        <location evidence="1">Membrane</location>
        <topology evidence="1">Multi-pass membrane protein</topology>
    </subcellularLocation>
</comment>
<reference evidence="7" key="2">
    <citation type="submission" date="2022-03" db="EMBL/GenBank/DDBJ databases">
        <title>Draft title - Genomic analysis of global carrot germplasm unveils the trajectory of domestication and the origin of high carotenoid orange carrot.</title>
        <authorList>
            <person name="Iorizzo M."/>
            <person name="Ellison S."/>
            <person name="Senalik D."/>
            <person name="Macko-Podgorni A."/>
            <person name="Grzebelus D."/>
            <person name="Bostan H."/>
            <person name="Rolling W."/>
            <person name="Curaba J."/>
            <person name="Simon P."/>
        </authorList>
    </citation>
    <scope>NUCLEOTIDE SEQUENCE</scope>
    <source>
        <tissue evidence="7">Leaf</tissue>
    </source>
</reference>
<sequence>MMCAQFNAFVGIPFTWSVLRVIPRSVRSYYTFDVKLLMMGLTISWNAIAVNGPMFAKVVPAKHWTMIYAFDRAFEGSFSSFATPVVGILAEQVYGYNPRPRPAPPVPLSYPTGAPS</sequence>
<proteinExistence type="predicted"/>
<dbReference type="EMBL" id="LNRQ01000005">
    <property type="protein sequence ID" value="KZM93978.1"/>
    <property type="molecule type" value="Genomic_DNA"/>
</dbReference>
<evidence type="ECO:0000313" key="6">
    <source>
        <dbReference type="EMBL" id="KZM93978.1"/>
    </source>
</evidence>
<dbReference type="GO" id="GO:0016020">
    <property type="term" value="C:membrane"/>
    <property type="evidence" value="ECO:0007669"/>
    <property type="project" value="UniProtKB-SubCell"/>
</dbReference>
<name>A0A164Y4W6_DAUCS</name>
<evidence type="ECO:0000256" key="1">
    <source>
        <dbReference type="ARBA" id="ARBA00004141"/>
    </source>
</evidence>
<dbReference type="AlphaFoldDB" id="A0A164Y4W6"/>
<gene>
    <name evidence="6" type="ORF">DCAR_017223</name>
    <name evidence="7" type="ORF">DCAR_0519692</name>
</gene>
<dbReference type="PANTHER" id="PTHR23505">
    <property type="entry name" value="SPINSTER"/>
    <property type="match status" value="1"/>
</dbReference>
<evidence type="ECO:0000256" key="5">
    <source>
        <dbReference type="ARBA" id="ARBA00023136"/>
    </source>
</evidence>